<dbReference type="InterPro" id="IPR011010">
    <property type="entry name" value="DNA_brk_join_enz"/>
</dbReference>
<dbReference type="PROSITE" id="PS51898">
    <property type="entry name" value="TYR_RECOMBINASE"/>
    <property type="match status" value="1"/>
</dbReference>
<dbReference type="EMBL" id="RSTU01000006">
    <property type="protein sequence ID" value="MIT90416.1"/>
    <property type="molecule type" value="Genomic_DNA"/>
</dbReference>
<dbReference type="GO" id="GO:0003677">
    <property type="term" value="F:DNA binding"/>
    <property type="evidence" value="ECO:0007669"/>
    <property type="project" value="UniProtKB-UniRule"/>
</dbReference>
<evidence type="ECO:0000259" key="5">
    <source>
        <dbReference type="PROSITE" id="PS51898"/>
    </source>
</evidence>
<dbReference type="GO" id="GO:0015074">
    <property type="term" value="P:DNA integration"/>
    <property type="evidence" value="ECO:0007669"/>
    <property type="project" value="UniProtKB-KW"/>
</dbReference>
<feature type="domain" description="Core-binding (CB)" evidence="6">
    <location>
        <begin position="60"/>
        <end position="139"/>
    </location>
</feature>
<dbReference type="PROSITE" id="PS51900">
    <property type="entry name" value="CB"/>
    <property type="match status" value="1"/>
</dbReference>
<keyword evidence="3" id="KW-0233">DNA recombination</keyword>
<reference evidence="7" key="1">
    <citation type="submission" date="2018-08" db="EMBL/GenBank/DDBJ databases">
        <authorList>
            <consortium name="GenomeTrakr network: Whole genome sequencing for foodborne pathogen traceback"/>
        </authorList>
    </citation>
    <scope>NUCLEOTIDE SEQUENCE [LARGE SCALE GENOMIC DNA]</scope>
    <source>
        <strain evidence="7">CFSAN034428</strain>
    </source>
</reference>
<dbReference type="GO" id="GO:0006310">
    <property type="term" value="P:DNA recombination"/>
    <property type="evidence" value="ECO:0007669"/>
    <property type="project" value="UniProtKB-KW"/>
</dbReference>
<dbReference type="Pfam" id="PF00589">
    <property type="entry name" value="Phage_integrase"/>
    <property type="match status" value="1"/>
</dbReference>
<evidence type="ECO:0000256" key="2">
    <source>
        <dbReference type="ARBA" id="ARBA00023125"/>
    </source>
</evidence>
<dbReference type="PANTHER" id="PTHR30349">
    <property type="entry name" value="PHAGE INTEGRASE-RELATED"/>
    <property type="match status" value="1"/>
</dbReference>
<feature type="domain" description="Tyr recombinase" evidence="5">
    <location>
        <begin position="161"/>
        <end position="318"/>
    </location>
</feature>
<comment type="caution">
    <text evidence="7">The sequence shown here is derived from an EMBL/GenBank/DDBJ whole genome shotgun (WGS) entry which is preliminary data.</text>
</comment>
<dbReference type="PANTHER" id="PTHR30349:SF93">
    <property type="entry name" value="FELS-2 PROPHAGE PROTEIN"/>
    <property type="match status" value="1"/>
</dbReference>
<dbReference type="SUPFAM" id="SSF56349">
    <property type="entry name" value="DNA breaking-rejoining enzymes"/>
    <property type="match status" value="1"/>
</dbReference>
<dbReference type="InterPro" id="IPR002104">
    <property type="entry name" value="Integrase_catalytic"/>
</dbReference>
<dbReference type="InterPro" id="IPR057084">
    <property type="entry name" value="Int_N"/>
</dbReference>
<sequence>MTISKQDDGRYLVDLRPQGRKGKRLRRRFDTRGEAQRFERWAIKKYNDKEWLEGNAKDDRTLEDLIQAWWKYHGQSLKSGEAVRNELDRICYELSNPLACNFDKKMFTDYRANRLLAGISPITINHEQAVLSGVFTALIKAGQFTGSHPLYNLPRVKTTENEKTFLTAGQIDTLLLSLEGDNLRVAKFMLSTGARWDEAAQMQRSRILKYKAVFTDTKSGKNRTVPVSAQLHDEIIKNRESGKIFPGANYDVFRDTLKLSFDLPPGQATHVLRHTFASHFMMNGGNILTLQKILGHASIQQTMVYAHLAPDYLQDAVILNPLVKRGGQ</sequence>
<dbReference type="InterPro" id="IPR013762">
    <property type="entry name" value="Integrase-like_cat_sf"/>
</dbReference>
<dbReference type="AlphaFoldDB" id="A0A402THE4"/>
<dbReference type="Proteomes" id="UP000839515">
    <property type="component" value="Unassembled WGS sequence"/>
</dbReference>
<dbReference type="Gene3D" id="1.10.443.10">
    <property type="entry name" value="Intergrase catalytic core"/>
    <property type="match status" value="1"/>
</dbReference>
<evidence type="ECO:0000256" key="4">
    <source>
        <dbReference type="PROSITE-ProRule" id="PRU01248"/>
    </source>
</evidence>
<evidence type="ECO:0000256" key="3">
    <source>
        <dbReference type="ARBA" id="ARBA00023172"/>
    </source>
</evidence>
<dbReference type="CDD" id="cd00796">
    <property type="entry name" value="INT_Rci_Hp1_C"/>
    <property type="match status" value="1"/>
</dbReference>
<organism evidence="7">
    <name type="scientific">Salmonella enterica</name>
    <name type="common">Salmonella choleraesuis</name>
    <dbReference type="NCBI Taxonomy" id="28901"/>
    <lineage>
        <taxon>Bacteria</taxon>
        <taxon>Pseudomonadati</taxon>
        <taxon>Pseudomonadota</taxon>
        <taxon>Gammaproteobacteria</taxon>
        <taxon>Enterobacterales</taxon>
        <taxon>Enterobacteriaceae</taxon>
        <taxon>Salmonella</taxon>
    </lineage>
</organism>
<dbReference type="InterPro" id="IPR044068">
    <property type="entry name" value="CB"/>
</dbReference>
<keyword evidence="2 4" id="KW-0238">DNA-binding</keyword>
<protein>
    <submittedName>
        <fullName evidence="7">Integrase</fullName>
    </submittedName>
</protein>
<gene>
    <name evidence="7" type="ORF">ATP91_08705</name>
</gene>
<proteinExistence type="predicted"/>
<evidence type="ECO:0000256" key="1">
    <source>
        <dbReference type="ARBA" id="ARBA00022908"/>
    </source>
</evidence>
<accession>A0A402THE4</accession>
<dbReference type="Pfam" id="PF24624">
    <property type="entry name" value="Int_N"/>
    <property type="match status" value="1"/>
</dbReference>
<name>A0A402THE4_SALER</name>
<dbReference type="InterPro" id="IPR050090">
    <property type="entry name" value="Tyrosine_recombinase_XerCD"/>
</dbReference>
<keyword evidence="1" id="KW-0229">DNA integration</keyword>
<evidence type="ECO:0000313" key="7">
    <source>
        <dbReference type="EMBL" id="MIT90416.1"/>
    </source>
</evidence>
<evidence type="ECO:0000259" key="6">
    <source>
        <dbReference type="PROSITE" id="PS51900"/>
    </source>
</evidence>